<keyword evidence="2" id="KW-1185">Reference proteome</keyword>
<dbReference type="Proteomes" id="UP001215503">
    <property type="component" value="Unassembled WGS sequence"/>
</dbReference>
<dbReference type="RefSeq" id="WP_275823436.1">
    <property type="nucleotide sequence ID" value="NZ_JARHUD010000007.1"/>
</dbReference>
<reference evidence="1 2" key="1">
    <citation type="submission" date="2023-03" db="EMBL/GenBank/DDBJ databases">
        <title>Fodinicurvata sp. CAU 1616 isolated from sea sendiment.</title>
        <authorList>
            <person name="Kim W."/>
        </authorList>
    </citation>
    <scope>NUCLEOTIDE SEQUENCE [LARGE SCALE GENOMIC DNA]</scope>
    <source>
        <strain evidence="1 2">CAU 1616</strain>
    </source>
</reference>
<organism evidence="1 2">
    <name type="scientific">Aquibaculum arenosum</name>
    <dbReference type="NCBI Taxonomy" id="3032591"/>
    <lineage>
        <taxon>Bacteria</taxon>
        <taxon>Pseudomonadati</taxon>
        <taxon>Pseudomonadota</taxon>
        <taxon>Alphaproteobacteria</taxon>
        <taxon>Rhodospirillales</taxon>
        <taxon>Rhodovibrionaceae</taxon>
        <taxon>Aquibaculum</taxon>
    </lineage>
</organism>
<name>A0ABT5YP15_9PROT</name>
<evidence type="ECO:0008006" key="3">
    <source>
        <dbReference type="Google" id="ProtNLM"/>
    </source>
</evidence>
<accession>A0ABT5YP15</accession>
<dbReference type="InterPro" id="IPR041916">
    <property type="entry name" value="Anti_sigma_zinc_sf"/>
</dbReference>
<evidence type="ECO:0000313" key="2">
    <source>
        <dbReference type="Proteomes" id="UP001215503"/>
    </source>
</evidence>
<proteinExistence type="predicted"/>
<comment type="caution">
    <text evidence="1">The sequence shown here is derived from an EMBL/GenBank/DDBJ whole genome shotgun (WGS) entry which is preliminary data.</text>
</comment>
<dbReference type="Gene3D" id="1.10.10.1320">
    <property type="entry name" value="Anti-sigma factor, zinc-finger domain"/>
    <property type="match status" value="1"/>
</dbReference>
<evidence type="ECO:0000313" key="1">
    <source>
        <dbReference type="EMBL" id="MDF2096711.1"/>
    </source>
</evidence>
<sequence>MKERFRLLPGGPLIGEAQILAYVDGQLPPRERAEVESALATDPKAAEEVEAYQTQNRLLHSSFSARHLPPPPPNIEALTQAIADTRASKPRRHGPLQAAGFLLAMLLGGLVFQVWEEHDELQDIAFFQEEPSLSLLGAFKDWNEGPAQPLHLRSQDLPSIAPSSAVNAIPDSRGRAPDLRSEGLELIAARLLPGRQAGAMELIYETPERARVSLYFGPTRERGNPRFSLLQEGAMTLLFWHQQGRSFGLVSELGRDKLLAVGSAVQAAWRHQPAPATGLDGAANSPDSLL</sequence>
<protein>
    <recommendedName>
        <fullName evidence="3">Anti-sigma factor</fullName>
    </recommendedName>
</protein>
<dbReference type="EMBL" id="JARHUD010000007">
    <property type="protein sequence ID" value="MDF2096711.1"/>
    <property type="molecule type" value="Genomic_DNA"/>
</dbReference>
<gene>
    <name evidence="1" type="ORF">P2G67_12060</name>
</gene>